<keyword evidence="2" id="KW-1003">Cell membrane</keyword>
<dbReference type="InterPro" id="IPR036412">
    <property type="entry name" value="HAD-like_sf"/>
</dbReference>
<dbReference type="GO" id="GO:0006883">
    <property type="term" value="P:intracellular sodium ion homeostasis"/>
    <property type="evidence" value="ECO:0007669"/>
    <property type="project" value="TreeGrafter"/>
</dbReference>
<organism evidence="5">
    <name type="scientific">Gongylonema pulchrum</name>
    <dbReference type="NCBI Taxonomy" id="637853"/>
    <lineage>
        <taxon>Eukaryota</taxon>
        <taxon>Metazoa</taxon>
        <taxon>Ecdysozoa</taxon>
        <taxon>Nematoda</taxon>
        <taxon>Chromadorea</taxon>
        <taxon>Rhabditida</taxon>
        <taxon>Spirurina</taxon>
        <taxon>Spiruromorpha</taxon>
        <taxon>Spiruroidea</taxon>
        <taxon>Gongylonematidae</taxon>
        <taxon>Gongylonema</taxon>
    </lineage>
</organism>
<dbReference type="GO" id="GO:0036376">
    <property type="term" value="P:sodium ion export across plasma membrane"/>
    <property type="evidence" value="ECO:0007669"/>
    <property type="project" value="TreeGrafter"/>
</dbReference>
<dbReference type="GO" id="GO:1990573">
    <property type="term" value="P:potassium ion import across plasma membrane"/>
    <property type="evidence" value="ECO:0007669"/>
    <property type="project" value="TreeGrafter"/>
</dbReference>
<reference evidence="5" key="1">
    <citation type="submission" date="2016-06" db="UniProtKB">
        <authorList>
            <consortium name="WormBaseParasite"/>
        </authorList>
    </citation>
    <scope>IDENTIFICATION</scope>
</reference>
<keyword evidence="2" id="KW-0472">Membrane</keyword>
<dbReference type="SUPFAM" id="SSF56784">
    <property type="entry name" value="HAD-like"/>
    <property type="match status" value="1"/>
</dbReference>
<dbReference type="InterPro" id="IPR050510">
    <property type="entry name" value="Cation_transp_ATPase_P-type"/>
</dbReference>
<dbReference type="PANTHER" id="PTHR43294">
    <property type="entry name" value="SODIUM/POTASSIUM-TRANSPORTING ATPASE SUBUNIT ALPHA"/>
    <property type="match status" value="1"/>
</dbReference>
<sequence length="49" mass="5107">MNKTTPDQKLRIVEECQKRGEIVAVTGEGVSDAQALACANIGIAMGMTG</sequence>
<comment type="subcellular location">
    <subcellularLocation>
        <location evidence="1">Cell membrane</location>
        <topology evidence="1">Multi-pass membrane protein</topology>
    </subcellularLocation>
</comment>
<dbReference type="GO" id="GO:0030007">
    <property type="term" value="P:intracellular potassium ion homeostasis"/>
    <property type="evidence" value="ECO:0007669"/>
    <property type="project" value="TreeGrafter"/>
</dbReference>
<dbReference type="InterPro" id="IPR023214">
    <property type="entry name" value="HAD_sf"/>
</dbReference>
<reference evidence="3 4" key="2">
    <citation type="submission" date="2018-11" db="EMBL/GenBank/DDBJ databases">
        <authorList>
            <consortium name="Pathogen Informatics"/>
        </authorList>
    </citation>
    <scope>NUCLEOTIDE SEQUENCE [LARGE SCALE GENOMIC DNA]</scope>
</reference>
<dbReference type="WBParaSite" id="GPUH_0002631101-mRNA-1">
    <property type="protein sequence ID" value="GPUH_0002631101-mRNA-1"/>
    <property type="gene ID" value="GPUH_0002631101"/>
</dbReference>
<proteinExistence type="predicted"/>
<dbReference type="GO" id="GO:1902600">
    <property type="term" value="P:proton transmembrane transport"/>
    <property type="evidence" value="ECO:0007669"/>
    <property type="project" value="TreeGrafter"/>
</dbReference>
<dbReference type="GO" id="GO:0005886">
    <property type="term" value="C:plasma membrane"/>
    <property type="evidence" value="ECO:0007669"/>
    <property type="project" value="UniProtKB-SubCell"/>
</dbReference>
<protein>
    <submittedName>
        <fullName evidence="5">SOR_SNZ domain-containing protein</fullName>
    </submittedName>
</protein>
<accession>A0A183EZ90</accession>
<dbReference type="EMBL" id="UYRT01109760">
    <property type="protein sequence ID" value="VDN45340.1"/>
    <property type="molecule type" value="Genomic_DNA"/>
</dbReference>
<gene>
    <name evidence="3" type="ORF">GPUH_LOCUS26283</name>
</gene>
<dbReference type="Gene3D" id="3.40.50.1000">
    <property type="entry name" value="HAD superfamily/HAD-like"/>
    <property type="match status" value="1"/>
</dbReference>
<evidence type="ECO:0000313" key="5">
    <source>
        <dbReference type="WBParaSite" id="GPUH_0002631101-mRNA-1"/>
    </source>
</evidence>
<keyword evidence="4" id="KW-1185">Reference proteome</keyword>
<evidence type="ECO:0000256" key="1">
    <source>
        <dbReference type="ARBA" id="ARBA00004651"/>
    </source>
</evidence>
<evidence type="ECO:0000313" key="3">
    <source>
        <dbReference type="EMBL" id="VDN45340.1"/>
    </source>
</evidence>
<dbReference type="AlphaFoldDB" id="A0A183EZ90"/>
<name>A0A183EZ90_9BILA</name>
<dbReference type="GO" id="GO:0005391">
    <property type="term" value="F:P-type sodium:potassium-exchanging transporter activity"/>
    <property type="evidence" value="ECO:0007669"/>
    <property type="project" value="TreeGrafter"/>
</dbReference>
<evidence type="ECO:0000313" key="4">
    <source>
        <dbReference type="Proteomes" id="UP000271098"/>
    </source>
</evidence>
<dbReference type="OrthoDB" id="3352408at2759"/>
<evidence type="ECO:0000256" key="2">
    <source>
        <dbReference type="ARBA" id="ARBA00022475"/>
    </source>
</evidence>
<dbReference type="PANTHER" id="PTHR43294:SF21">
    <property type="entry name" value="CATION TRANSPORTING ATPASE"/>
    <property type="match status" value="1"/>
</dbReference>
<dbReference type="Proteomes" id="UP000271098">
    <property type="component" value="Unassembled WGS sequence"/>
</dbReference>